<feature type="compositionally biased region" description="Basic and acidic residues" evidence="3">
    <location>
        <begin position="442"/>
        <end position="457"/>
    </location>
</feature>
<feature type="compositionally biased region" description="Low complexity" evidence="3">
    <location>
        <begin position="164"/>
        <end position="174"/>
    </location>
</feature>
<feature type="region of interest" description="Disordered" evidence="3">
    <location>
        <begin position="528"/>
        <end position="549"/>
    </location>
</feature>
<reference evidence="5" key="3">
    <citation type="submission" date="2025-09" db="UniProtKB">
        <authorList>
            <consortium name="Ensembl"/>
        </authorList>
    </citation>
    <scope>IDENTIFICATION</scope>
</reference>
<proteinExistence type="inferred from homology"/>
<dbReference type="PANTHER" id="PTHR16046:SF9">
    <property type="entry name" value="SMC5-SMC6 COMPLEX LOCALIZATION FACTOR PROTEIN 2"/>
    <property type="match status" value="1"/>
</dbReference>
<feature type="region of interest" description="Disordered" evidence="3">
    <location>
        <begin position="39"/>
        <end position="97"/>
    </location>
</feature>
<sequence>MKSNLKQRITSMVKELIPLGVPRHSSTDETSTIHLVTSRLSQEPDDKNVNTLGVLNPLPKRMLPLKGPELERTSTSAVASSSGSKKSSGGGQDRLSSNNVFMRKLQIDNNDNTHSSKDGSLHSAAKKGVLFQRTNSYNREREFALALCKKLNENLKVDKVMLHSGSPQQQQQSPVSPPPVSRPFSESHTSSASRREGRNPGSSVEQQVQHSAEKEDKLLNGDHSSSLHSPVLSCLEESTPSQANTPGGRLSLKRRKESSTDGKREGKRLCQEDSCLTPTSANISSSTGAQNISSPPKYVKCAILKTTSEKGSLILEDRKRTSISLSSSLPRQLFKEQSREPGSENCKPQLVTQPTNNTGIGCLKEEIKKSNESKCQVDNLLTADMSPLLSCKLTQKSRDERSSTASSHTSSLPCLIKEIKISSPPHQSELKAPTSNSPMGLKKGEIKTPKQDPDDIPRASVHVTPAKQDREKKKGMVWKDPLDLELGYDGELGPESCALSLNSSSSSDEEQLLSLQEIMERSARVPTTPEMGAFSEPSTPAPKAAPQDLKSKVKSYKNTLEQMLKEKEQNQKSKELEMQLLEACKEDLLKLEEDEEKENAEAALSHEQREFLQKFPVTSCAIKDIHPGEEVFTLGSFGRLFDHQSLDLRKIRVTPKNRAQQTLLQAPAEHVLLLLSAGLFRRAYSTSSCQPQVTCWLFQMMSVHPNPSTCAQILQAMTTIALFAAQHIVENSNKKFEVWVPSIKDVALVFLNMGVSFVNLFPLEALQPHFTEGDLLESLEIQPDRTRTGKQRETFPEHNFENVVKYLALCAALCPRAYTDEELLLLLTLMCRVSLETSLQLLPTGDLSCLLQHILQNMTQWEIQLSQVCQAIIDLTEDHHNLRRLVQLLPYSVRGKQLRRHLSVSIISKLLNHRCTYKPSCVEFQLSDLRSYLPRMRPSSLLKGFIATQKEQQETEDCAVTPDQQAYYLCYSLLALTNEASNFEFLPSDQRNELLLLSAELEKHIKCDIRESEKMLYRSKVKDFVARIYTRWQVLLQRSRPQEGKLYDYWKPLPEDEVSINDESLSTEPPKQEASEESQSEDSSSAQSEDEEWVEAEDSVPIKSEEELEESVGETEEKNQVVQEVLGDMKVDEQLVKLDDEDQEVKRNTPVDEGSLEGGCPEEFMESDIDEERLQKDGGLMETEHDELGELGLLEKELLE</sequence>
<comment type="similarity">
    <text evidence="1">Belongs to the FAM178 family.</text>
</comment>
<dbReference type="GeneTree" id="ENSGT00530000064017"/>
<name>A0A3B4CM67_PYGNA</name>
<dbReference type="CTD" id="55719"/>
<dbReference type="PANTHER" id="PTHR16046">
    <property type="entry name" value="SMC5-SMC6 COMPLEX LOCALIZATION FACTOR 2"/>
    <property type="match status" value="1"/>
</dbReference>
<feature type="compositionally biased region" description="Basic and acidic residues" evidence="3">
    <location>
        <begin position="1138"/>
        <end position="1150"/>
    </location>
</feature>
<feature type="domain" description="Coiled-coil SMC6 And NSE5 INteracting (CANIN)" evidence="4">
    <location>
        <begin position="551"/>
        <end position="916"/>
    </location>
</feature>
<feature type="compositionally biased region" description="Polar residues" evidence="3">
    <location>
        <begin position="200"/>
        <end position="210"/>
    </location>
</feature>
<dbReference type="Pfam" id="PF14816">
    <property type="entry name" value="CANIN"/>
    <property type="match status" value="1"/>
</dbReference>
<dbReference type="GeneID" id="108441762"/>
<dbReference type="Proteomes" id="UP001501920">
    <property type="component" value="Chromosome 5"/>
</dbReference>
<keyword evidence="2" id="KW-0175">Coiled coil</keyword>
<dbReference type="InterPro" id="IPR026161">
    <property type="entry name" value="FAM178"/>
</dbReference>
<evidence type="ECO:0000313" key="5">
    <source>
        <dbReference type="Ensembl" id="ENSPNAP00000012435.2"/>
    </source>
</evidence>
<feature type="compositionally biased region" description="Acidic residues" evidence="3">
    <location>
        <begin position="1088"/>
        <end position="1098"/>
    </location>
</feature>
<feature type="compositionally biased region" description="Basic and acidic residues" evidence="3">
    <location>
        <begin position="257"/>
        <end position="271"/>
    </location>
</feature>
<dbReference type="AlphaFoldDB" id="A0A3B4CM67"/>
<feature type="region of interest" description="Disordered" evidence="3">
    <location>
        <begin position="164"/>
        <end position="213"/>
    </location>
</feature>
<reference evidence="5 6" key="1">
    <citation type="submission" date="2020-10" db="EMBL/GenBank/DDBJ databases">
        <title>Pygocentrus nattereri (red-bellied piranha) genome, fPygNat1, primary haplotype.</title>
        <authorList>
            <person name="Myers G."/>
            <person name="Meyer A."/>
            <person name="Karagic N."/>
            <person name="Pippel M."/>
            <person name="Winkler S."/>
            <person name="Tracey A."/>
            <person name="Wood J."/>
            <person name="Formenti G."/>
            <person name="Howe K."/>
            <person name="Fedrigo O."/>
            <person name="Jarvis E.D."/>
        </authorList>
    </citation>
    <scope>NUCLEOTIDE SEQUENCE [LARGE SCALE GENOMIC DNA]</scope>
</reference>
<dbReference type="InterPro" id="IPR044276">
    <property type="entry name" value="CANIN_dom"/>
</dbReference>
<dbReference type="Ensembl" id="ENSPNAT00000019717.2">
    <property type="protein sequence ID" value="ENSPNAP00000012435.2"/>
    <property type="gene ID" value="ENSPNAG00000018203.2"/>
</dbReference>
<feature type="compositionally biased region" description="Low complexity" evidence="3">
    <location>
        <begin position="73"/>
        <end position="87"/>
    </location>
</feature>
<feature type="compositionally biased region" description="Basic and acidic residues" evidence="3">
    <location>
        <begin position="333"/>
        <end position="342"/>
    </location>
</feature>
<dbReference type="RefSeq" id="XP_037394683.1">
    <property type="nucleotide sequence ID" value="XM_037538786.1"/>
</dbReference>
<reference evidence="5" key="2">
    <citation type="submission" date="2025-08" db="UniProtKB">
        <authorList>
            <consortium name="Ensembl"/>
        </authorList>
    </citation>
    <scope>IDENTIFICATION</scope>
</reference>
<evidence type="ECO:0000256" key="2">
    <source>
        <dbReference type="SAM" id="Coils"/>
    </source>
</evidence>
<organism evidence="5 6">
    <name type="scientific">Pygocentrus nattereri</name>
    <name type="common">Red-bellied piranha</name>
    <dbReference type="NCBI Taxonomy" id="42514"/>
    <lineage>
        <taxon>Eukaryota</taxon>
        <taxon>Metazoa</taxon>
        <taxon>Chordata</taxon>
        <taxon>Craniata</taxon>
        <taxon>Vertebrata</taxon>
        <taxon>Euteleostomi</taxon>
        <taxon>Actinopterygii</taxon>
        <taxon>Neopterygii</taxon>
        <taxon>Teleostei</taxon>
        <taxon>Ostariophysi</taxon>
        <taxon>Characiformes</taxon>
        <taxon>Characoidei</taxon>
        <taxon>Pygocentrus</taxon>
    </lineage>
</organism>
<evidence type="ECO:0000259" key="4">
    <source>
        <dbReference type="Pfam" id="PF14816"/>
    </source>
</evidence>
<evidence type="ECO:0000256" key="1">
    <source>
        <dbReference type="ARBA" id="ARBA00010311"/>
    </source>
</evidence>
<dbReference type="OMA" id="PCHRAKD"/>
<feature type="region of interest" description="Disordered" evidence="3">
    <location>
        <begin position="422"/>
        <end position="475"/>
    </location>
</feature>
<accession>A0A3B4CM67</accession>
<feature type="coiled-coil region" evidence="2">
    <location>
        <begin position="553"/>
        <end position="610"/>
    </location>
</feature>
<feature type="region of interest" description="Disordered" evidence="3">
    <location>
        <begin position="326"/>
        <end position="351"/>
    </location>
</feature>
<keyword evidence="6" id="KW-1185">Reference proteome</keyword>
<feature type="region of interest" description="Disordered" evidence="3">
    <location>
        <begin position="1061"/>
        <end position="1121"/>
    </location>
</feature>
<feature type="region of interest" description="Disordered" evidence="3">
    <location>
        <begin position="1138"/>
        <end position="1167"/>
    </location>
</feature>
<feature type="compositionally biased region" description="Polar residues" evidence="3">
    <location>
        <begin position="274"/>
        <end position="294"/>
    </location>
</feature>
<evidence type="ECO:0000313" key="6">
    <source>
        <dbReference type="Proteomes" id="UP001501920"/>
    </source>
</evidence>
<protein>
    <recommendedName>
        <fullName evidence="4">Coiled-coil SMC6 And NSE5 INteracting (CANIN) domain-containing protein</fullName>
    </recommendedName>
</protein>
<feature type="region of interest" description="Disordered" evidence="3">
    <location>
        <begin position="237"/>
        <end position="294"/>
    </location>
</feature>
<evidence type="ECO:0000256" key="3">
    <source>
        <dbReference type="SAM" id="MobiDB-lite"/>
    </source>
</evidence>
<dbReference type="STRING" id="42514.ENSPNAP00000012435"/>